<dbReference type="SUPFAM" id="SSF50044">
    <property type="entry name" value="SH3-domain"/>
    <property type="match status" value="3"/>
</dbReference>
<dbReference type="PROSITE" id="PS50002">
    <property type="entry name" value="SH3"/>
    <property type="match status" value="3"/>
</dbReference>
<dbReference type="Gene3D" id="2.30.30.40">
    <property type="entry name" value="SH3 Domains"/>
    <property type="match status" value="3"/>
</dbReference>
<feature type="compositionally biased region" description="Low complexity" evidence="4">
    <location>
        <begin position="257"/>
        <end position="266"/>
    </location>
</feature>
<evidence type="ECO:0000259" key="5">
    <source>
        <dbReference type="PROSITE" id="PS50002"/>
    </source>
</evidence>
<feature type="domain" description="SH3" evidence="5">
    <location>
        <begin position="54"/>
        <end position="113"/>
    </location>
</feature>
<dbReference type="eggNOG" id="ENOG502QPX9">
    <property type="taxonomic scope" value="Eukaryota"/>
</dbReference>
<keyword evidence="1 3" id="KW-0728">SH3 domain</keyword>
<dbReference type="CTD" id="6753633"/>
<evidence type="ECO:0000313" key="6">
    <source>
        <dbReference type="EMBL" id="EDV24962.1"/>
    </source>
</evidence>
<dbReference type="InParanoid" id="B3RY28"/>
<evidence type="ECO:0000256" key="2">
    <source>
        <dbReference type="ARBA" id="ARBA00022999"/>
    </source>
</evidence>
<dbReference type="PhylomeDB" id="B3RY28"/>
<dbReference type="OrthoDB" id="9991832at2759"/>
<keyword evidence="7" id="KW-1185">Reference proteome</keyword>
<dbReference type="AlphaFoldDB" id="B3RY28"/>
<gene>
    <name evidence="6" type="ORF">TRIADDRAFT_56417</name>
</gene>
<keyword evidence="2" id="KW-0727">SH2 domain</keyword>
<dbReference type="InterPro" id="IPR001452">
    <property type="entry name" value="SH3_domain"/>
</dbReference>
<evidence type="ECO:0000256" key="3">
    <source>
        <dbReference type="PROSITE-ProRule" id="PRU00192"/>
    </source>
</evidence>
<feature type="domain" description="SH3" evidence="5">
    <location>
        <begin position="436"/>
        <end position="499"/>
    </location>
</feature>
<feature type="domain" description="SH3" evidence="5">
    <location>
        <begin position="344"/>
        <end position="404"/>
    </location>
</feature>
<feature type="compositionally biased region" description="Polar residues" evidence="4">
    <location>
        <begin position="234"/>
        <end position="256"/>
    </location>
</feature>
<dbReference type="RefSeq" id="XP_002112852.1">
    <property type="nucleotide sequence ID" value="XM_002112816.1"/>
</dbReference>
<dbReference type="GO" id="GO:0035023">
    <property type="term" value="P:regulation of Rho protein signal transduction"/>
    <property type="evidence" value="ECO:0000318"/>
    <property type="project" value="GO_Central"/>
</dbReference>
<dbReference type="Pfam" id="PF00018">
    <property type="entry name" value="SH3_1"/>
    <property type="match status" value="2"/>
</dbReference>
<dbReference type="PANTHER" id="PTHR46037">
    <property type="entry name" value="PROTEIN ENHANCER OF SEVENLESS 2B"/>
    <property type="match status" value="1"/>
</dbReference>
<feature type="compositionally biased region" description="Polar residues" evidence="4">
    <location>
        <begin position="208"/>
        <end position="226"/>
    </location>
</feature>
<dbReference type="SMART" id="SM00326">
    <property type="entry name" value="SH3"/>
    <property type="match status" value="3"/>
</dbReference>
<feature type="compositionally biased region" description="Low complexity" evidence="4">
    <location>
        <begin position="273"/>
        <end position="286"/>
    </location>
</feature>
<dbReference type="GeneID" id="6753633"/>
<dbReference type="OMA" id="IPASYCA"/>
<feature type="region of interest" description="Disordered" evidence="4">
    <location>
        <begin position="165"/>
        <end position="295"/>
    </location>
</feature>
<sequence>MAFLCPIRLSKSKKGRNQNAFAYMPARITGSSSLESLLAIEISRSAANDDSKDFARMKMVILQDFQPCVEDELEVKRGDIVTLLYRDNDWVYVQASHGGEGFVPYSYCALKQSPNIEKPRKKQEMKSSFGRTFSYLKSIDRESQNRRIQPSVPANQLNFRLNLNLQKPSPDRSRPNVTKEESSEELDKGVVFRPQSPRQRFTHALNRASYNRMQQSDVGNNGIRLSNHTDDQFNHQPNSTLPSNSQPNTSATPHIYNQQSQSNFNNYPIATTGSGSSSNSKISNHSYQEYGESSDNLSIVGSAHQQQELRNKSYSLPDDGIVPDINNKNNNYYKNSNSNNGSPKSQGLILVTADFQAETDCDISIQQGELVKVLNIDNDNWAWIAKDNRKEGFVPLSSLSIDDETFKAISNQDDSSIKTDFENESMFSTDSTVIKQQGTRLVVLFDYQARTIDDLDVRRGEIVYAELDDQNDESWIWAYAPTSNKQGFIPRSFARPPVTSI</sequence>
<reference evidence="6 7" key="1">
    <citation type="journal article" date="2008" name="Nature">
        <title>The Trichoplax genome and the nature of placozoans.</title>
        <authorList>
            <person name="Srivastava M."/>
            <person name="Begovic E."/>
            <person name="Chapman J."/>
            <person name="Putnam N.H."/>
            <person name="Hellsten U."/>
            <person name="Kawashima T."/>
            <person name="Kuo A."/>
            <person name="Mitros T."/>
            <person name="Salamov A."/>
            <person name="Carpenter M.L."/>
            <person name="Signorovitch A.Y."/>
            <person name="Moreno M.A."/>
            <person name="Kamm K."/>
            <person name="Grimwood J."/>
            <person name="Schmutz J."/>
            <person name="Shapiro H."/>
            <person name="Grigoriev I.V."/>
            <person name="Buss L.W."/>
            <person name="Schierwater B."/>
            <person name="Dellaporta S.L."/>
            <person name="Rokhsar D.S."/>
        </authorList>
    </citation>
    <scope>NUCLEOTIDE SEQUENCE [LARGE SCALE GENOMIC DNA]</scope>
    <source>
        <strain evidence="6 7">Grell-BS-1999</strain>
    </source>
</reference>
<dbReference type="KEGG" id="tad:TRIADDRAFT_56417"/>
<evidence type="ECO:0000256" key="4">
    <source>
        <dbReference type="SAM" id="MobiDB-lite"/>
    </source>
</evidence>
<dbReference type="CDD" id="cd00174">
    <property type="entry name" value="SH3"/>
    <property type="match status" value="1"/>
</dbReference>
<feature type="compositionally biased region" description="Basic and acidic residues" evidence="4">
    <location>
        <begin position="169"/>
        <end position="190"/>
    </location>
</feature>
<evidence type="ECO:0000256" key="1">
    <source>
        <dbReference type="ARBA" id="ARBA00022443"/>
    </source>
</evidence>
<dbReference type="EMBL" id="DS985245">
    <property type="protein sequence ID" value="EDV24962.1"/>
    <property type="molecule type" value="Genomic_DNA"/>
</dbReference>
<dbReference type="InterPro" id="IPR036028">
    <property type="entry name" value="SH3-like_dom_sf"/>
</dbReference>
<dbReference type="GO" id="GO:0005886">
    <property type="term" value="C:plasma membrane"/>
    <property type="evidence" value="ECO:0000318"/>
    <property type="project" value="GO_Central"/>
</dbReference>
<accession>B3RY28</accession>
<name>B3RY28_TRIAD</name>
<evidence type="ECO:0000313" key="7">
    <source>
        <dbReference type="Proteomes" id="UP000009022"/>
    </source>
</evidence>
<dbReference type="Proteomes" id="UP000009022">
    <property type="component" value="Unassembled WGS sequence"/>
</dbReference>
<dbReference type="STRING" id="10228.B3RY28"/>
<dbReference type="GO" id="GO:0007266">
    <property type="term" value="P:Rho protein signal transduction"/>
    <property type="evidence" value="ECO:0000318"/>
    <property type="project" value="GO_Central"/>
</dbReference>
<dbReference type="Pfam" id="PF07653">
    <property type="entry name" value="SH3_2"/>
    <property type="match status" value="1"/>
</dbReference>
<dbReference type="InterPro" id="IPR043539">
    <property type="entry name" value="Grb2-like"/>
</dbReference>
<protein>
    <recommendedName>
        <fullName evidence="5">SH3 domain-containing protein</fullName>
    </recommendedName>
</protein>
<proteinExistence type="predicted"/>
<organism evidence="6 7">
    <name type="scientific">Trichoplax adhaerens</name>
    <name type="common">Trichoplax reptans</name>
    <dbReference type="NCBI Taxonomy" id="10228"/>
    <lineage>
        <taxon>Eukaryota</taxon>
        <taxon>Metazoa</taxon>
        <taxon>Placozoa</taxon>
        <taxon>Uniplacotomia</taxon>
        <taxon>Trichoplacea</taxon>
        <taxon>Trichoplacidae</taxon>
        <taxon>Trichoplax</taxon>
    </lineage>
</organism>
<dbReference type="GO" id="GO:0003779">
    <property type="term" value="F:actin binding"/>
    <property type="evidence" value="ECO:0000318"/>
    <property type="project" value="GO_Central"/>
</dbReference>
<dbReference type="HOGENOM" id="CLU_039664_1_0_1"/>